<dbReference type="RefSeq" id="XP_056561727.1">
    <property type="nucleotide sequence ID" value="XM_056694998.1"/>
</dbReference>
<comment type="caution">
    <text evidence="6">The sequence shown here is derived from an EMBL/GenBank/DDBJ whole genome shotgun (WGS) entry which is preliminary data.</text>
</comment>
<evidence type="ECO:0000256" key="2">
    <source>
        <dbReference type="ARBA" id="ARBA00023125"/>
    </source>
</evidence>
<evidence type="ECO:0000256" key="3">
    <source>
        <dbReference type="ARBA" id="ARBA00023163"/>
    </source>
</evidence>
<dbReference type="AlphaFoldDB" id="A0A9W9VXI8"/>
<evidence type="ECO:0000313" key="7">
    <source>
        <dbReference type="Proteomes" id="UP001147782"/>
    </source>
</evidence>
<dbReference type="GO" id="GO:0003677">
    <property type="term" value="F:DNA binding"/>
    <property type="evidence" value="ECO:0007669"/>
    <property type="project" value="UniProtKB-KW"/>
</dbReference>
<dbReference type="PANTHER" id="PTHR38111:SF11">
    <property type="entry name" value="TRANSCRIPTION FACTOR DOMAIN-CONTAINING PROTEIN-RELATED"/>
    <property type="match status" value="1"/>
</dbReference>
<keyword evidence="2" id="KW-0238">DNA-binding</keyword>
<dbReference type="GO" id="GO:0008270">
    <property type="term" value="F:zinc ion binding"/>
    <property type="evidence" value="ECO:0007669"/>
    <property type="project" value="InterPro"/>
</dbReference>
<dbReference type="EMBL" id="JAPZBS010000001">
    <property type="protein sequence ID" value="KAJ5390999.1"/>
    <property type="molecule type" value="Genomic_DNA"/>
</dbReference>
<sequence length="526" mass="59495">MVGVPGRSGGCATCRRKKKGCDKKTPFCSQCVQAGLVCEGYGCRRLVWINSTDGEKHSYTKASSLVPTRSSEAPIITLHESLARSAGENRYVGLFLTAFLPNGRLFSRDASQISSAGWLRFHDRLCRFEKTLRFITLAHGLSMLATRDNDCQLKLKGLQAHRVALQEMRVALQDPQRATGDGLLAAIRLFRFYEILYGAESNGKRQANPLPQVKGYYAHTDGEMALFMNRGYHKPWSEAGRYLLASGRIVSFILSVGRRKRSPFSDVGWVTAPWNDIKKSPLEELTDIMIQIPGLLEDLDTIRTIPVAETCPITCNDLLDRCSRIEQALITWKIAMKDDLKVYDYAHSGNTLAMPQVDRDFAVLHLSFFYWSCSILLYTTTHMATIEARRNQLNMRHSPIPFSSYGYPTYRDERNPTLHADRIIHAMPLSYSPHAGGYAALSSTFPLGIARRYLLVAHFFPHEGGSRGIQKELLQKALSQPFMESYSARFIDHLHKVETPTQSLKDLTGWRGMESRATRWWFGRVE</sequence>
<name>A0A9W9VXI8_9EURO</name>
<keyword evidence="3" id="KW-0804">Transcription</keyword>
<feature type="domain" description="Zn(2)-C6 fungal-type" evidence="5">
    <location>
        <begin position="10"/>
        <end position="38"/>
    </location>
</feature>
<dbReference type="OrthoDB" id="3525185at2759"/>
<evidence type="ECO:0000313" key="6">
    <source>
        <dbReference type="EMBL" id="KAJ5390999.1"/>
    </source>
</evidence>
<dbReference type="Gene3D" id="4.10.240.10">
    <property type="entry name" value="Zn(2)-C6 fungal-type DNA-binding domain"/>
    <property type="match status" value="1"/>
</dbReference>
<dbReference type="InterPro" id="IPR053178">
    <property type="entry name" value="Osmoadaptation_assoc"/>
</dbReference>
<keyword evidence="7" id="KW-1185">Reference proteome</keyword>
<keyword evidence="4" id="KW-0539">Nucleus</keyword>
<reference evidence="6" key="2">
    <citation type="journal article" date="2023" name="IMA Fungus">
        <title>Comparative genomic study of the Penicillium genus elucidates a diverse pangenome and 15 lateral gene transfer events.</title>
        <authorList>
            <person name="Petersen C."/>
            <person name="Sorensen T."/>
            <person name="Nielsen M.R."/>
            <person name="Sondergaard T.E."/>
            <person name="Sorensen J.L."/>
            <person name="Fitzpatrick D.A."/>
            <person name="Frisvad J.C."/>
            <person name="Nielsen K.L."/>
        </authorList>
    </citation>
    <scope>NUCLEOTIDE SEQUENCE</scope>
    <source>
        <strain evidence="6">IBT 29864</strain>
    </source>
</reference>
<dbReference type="Pfam" id="PF00172">
    <property type="entry name" value="Zn_clus"/>
    <property type="match status" value="1"/>
</dbReference>
<dbReference type="PANTHER" id="PTHR38111">
    <property type="entry name" value="ZN(2)-C6 FUNGAL-TYPE DOMAIN-CONTAINING PROTEIN-RELATED"/>
    <property type="match status" value="1"/>
</dbReference>
<gene>
    <name evidence="6" type="ORF">N7496_002067</name>
</gene>
<organism evidence="6 7">
    <name type="scientific">Penicillium cataractarum</name>
    <dbReference type="NCBI Taxonomy" id="2100454"/>
    <lineage>
        <taxon>Eukaryota</taxon>
        <taxon>Fungi</taxon>
        <taxon>Dikarya</taxon>
        <taxon>Ascomycota</taxon>
        <taxon>Pezizomycotina</taxon>
        <taxon>Eurotiomycetes</taxon>
        <taxon>Eurotiomycetidae</taxon>
        <taxon>Eurotiales</taxon>
        <taxon>Aspergillaceae</taxon>
        <taxon>Penicillium</taxon>
    </lineage>
</organism>
<evidence type="ECO:0000256" key="4">
    <source>
        <dbReference type="ARBA" id="ARBA00023242"/>
    </source>
</evidence>
<dbReference type="SMART" id="SM00066">
    <property type="entry name" value="GAL4"/>
    <property type="match status" value="1"/>
</dbReference>
<dbReference type="Proteomes" id="UP001147782">
    <property type="component" value="Unassembled WGS sequence"/>
</dbReference>
<evidence type="ECO:0000256" key="1">
    <source>
        <dbReference type="ARBA" id="ARBA00023015"/>
    </source>
</evidence>
<keyword evidence="1" id="KW-0805">Transcription regulation</keyword>
<dbReference type="CDD" id="cd00067">
    <property type="entry name" value="GAL4"/>
    <property type="match status" value="1"/>
</dbReference>
<dbReference type="PROSITE" id="PS50048">
    <property type="entry name" value="ZN2_CY6_FUNGAL_2"/>
    <property type="match status" value="1"/>
</dbReference>
<protein>
    <recommendedName>
        <fullName evidence="5">Zn(2)-C6 fungal-type domain-containing protein</fullName>
    </recommendedName>
</protein>
<proteinExistence type="predicted"/>
<dbReference type="GO" id="GO:0000981">
    <property type="term" value="F:DNA-binding transcription factor activity, RNA polymerase II-specific"/>
    <property type="evidence" value="ECO:0007669"/>
    <property type="project" value="InterPro"/>
</dbReference>
<dbReference type="SUPFAM" id="SSF57701">
    <property type="entry name" value="Zn2/Cys6 DNA-binding domain"/>
    <property type="match status" value="1"/>
</dbReference>
<reference evidence="6" key="1">
    <citation type="submission" date="2022-11" db="EMBL/GenBank/DDBJ databases">
        <authorList>
            <person name="Petersen C."/>
        </authorList>
    </citation>
    <scope>NUCLEOTIDE SEQUENCE</scope>
    <source>
        <strain evidence="6">IBT 29864</strain>
    </source>
</reference>
<dbReference type="GeneID" id="81434175"/>
<dbReference type="PROSITE" id="PS00463">
    <property type="entry name" value="ZN2_CY6_FUNGAL_1"/>
    <property type="match status" value="1"/>
</dbReference>
<accession>A0A9W9VXI8</accession>
<evidence type="ECO:0000259" key="5">
    <source>
        <dbReference type="PROSITE" id="PS50048"/>
    </source>
</evidence>
<dbReference type="InterPro" id="IPR001138">
    <property type="entry name" value="Zn2Cys6_DnaBD"/>
</dbReference>
<dbReference type="InterPro" id="IPR036864">
    <property type="entry name" value="Zn2-C6_fun-type_DNA-bd_sf"/>
</dbReference>